<dbReference type="InterPro" id="IPR000871">
    <property type="entry name" value="Beta-lactam_class-A"/>
</dbReference>
<keyword evidence="2" id="KW-0378">Hydrolase</keyword>
<dbReference type="GO" id="GO:0046677">
    <property type="term" value="P:response to antibiotic"/>
    <property type="evidence" value="ECO:0007669"/>
    <property type="project" value="InterPro"/>
</dbReference>
<dbReference type="Proteomes" id="UP000523079">
    <property type="component" value="Unassembled WGS sequence"/>
</dbReference>
<dbReference type="AlphaFoldDB" id="A0A7W3ITI8"/>
<gene>
    <name evidence="2" type="ORF">FHX74_002620</name>
</gene>
<dbReference type="GO" id="GO:0008800">
    <property type="term" value="F:beta-lactamase activity"/>
    <property type="evidence" value="ECO:0007669"/>
    <property type="project" value="UniProtKB-EC"/>
</dbReference>
<dbReference type="Gene3D" id="3.40.710.10">
    <property type="entry name" value="DD-peptidase/beta-lactamase superfamily"/>
    <property type="match status" value="1"/>
</dbReference>
<dbReference type="GO" id="GO:0030655">
    <property type="term" value="P:beta-lactam antibiotic catabolic process"/>
    <property type="evidence" value="ECO:0007669"/>
    <property type="project" value="InterPro"/>
</dbReference>
<evidence type="ECO:0000259" key="1">
    <source>
        <dbReference type="Pfam" id="PF13354"/>
    </source>
</evidence>
<keyword evidence="3" id="KW-1185">Reference proteome</keyword>
<sequence length="298" mass="31993">MSEEPRLRDEVARLIDEHCGGRAVDVSVEVRTPDGPVLEREPLRPHYAASTMKLPVLVAAYRQRDRGQLDLDAEMRVHNDFASLGSGRFALDPADDSDPQVWDRLGGTAPLGWLCRRMVVRSSNLATDLVLEQVGFDPVAEAITACRADGVQVGRTIGDFGAQGDGHSNRVTAAGLAATLWSLERGTAAAPDTCAELLDVLAANEVDTDVRPGLPPGTWVAHKNGWVSDAVHDAALVRPDDAPPFTLVVLTSGAWADLPTGADPDAPEHQPAIEAGNKRGHALIRTLAAATWRRRHQL</sequence>
<dbReference type="Pfam" id="PF13354">
    <property type="entry name" value="Beta-lactamase2"/>
    <property type="match status" value="1"/>
</dbReference>
<dbReference type="InterPro" id="IPR045155">
    <property type="entry name" value="Beta-lactam_cat"/>
</dbReference>
<dbReference type="SUPFAM" id="SSF56601">
    <property type="entry name" value="beta-lactamase/transpeptidase-like"/>
    <property type="match status" value="1"/>
</dbReference>
<dbReference type="RefSeq" id="WP_182560613.1">
    <property type="nucleotide sequence ID" value="NZ_JACGWT010000004.1"/>
</dbReference>
<dbReference type="PANTHER" id="PTHR35333">
    <property type="entry name" value="BETA-LACTAMASE"/>
    <property type="match status" value="1"/>
</dbReference>
<evidence type="ECO:0000313" key="3">
    <source>
        <dbReference type="Proteomes" id="UP000523079"/>
    </source>
</evidence>
<evidence type="ECO:0000313" key="2">
    <source>
        <dbReference type="EMBL" id="MBA8794992.1"/>
    </source>
</evidence>
<feature type="domain" description="Beta-lactamase class A catalytic" evidence="1">
    <location>
        <begin position="34"/>
        <end position="251"/>
    </location>
</feature>
<reference evidence="2 3" key="1">
    <citation type="submission" date="2020-07" db="EMBL/GenBank/DDBJ databases">
        <title>Sequencing the genomes of 1000 actinobacteria strains.</title>
        <authorList>
            <person name="Klenk H.-P."/>
        </authorList>
    </citation>
    <scope>NUCLEOTIDE SEQUENCE [LARGE SCALE GENOMIC DNA]</scope>
    <source>
        <strain evidence="2 3">DSM 100723</strain>
    </source>
</reference>
<dbReference type="EMBL" id="JACGWT010000004">
    <property type="protein sequence ID" value="MBA8794992.1"/>
    <property type="molecule type" value="Genomic_DNA"/>
</dbReference>
<accession>A0A7W3ITI8</accession>
<proteinExistence type="predicted"/>
<dbReference type="PANTHER" id="PTHR35333:SF3">
    <property type="entry name" value="BETA-LACTAMASE-TYPE TRANSPEPTIDASE FOLD CONTAINING PROTEIN"/>
    <property type="match status" value="1"/>
</dbReference>
<dbReference type="EC" id="3.5.2.6" evidence="2"/>
<protein>
    <submittedName>
        <fullName evidence="2">Beta-lactamase class A</fullName>
        <ecNumber evidence="2">3.5.2.6</ecNumber>
    </submittedName>
</protein>
<organism evidence="2 3">
    <name type="scientific">Microlunatus kandeliicorticis</name>
    <dbReference type="NCBI Taxonomy" id="1759536"/>
    <lineage>
        <taxon>Bacteria</taxon>
        <taxon>Bacillati</taxon>
        <taxon>Actinomycetota</taxon>
        <taxon>Actinomycetes</taxon>
        <taxon>Propionibacteriales</taxon>
        <taxon>Propionibacteriaceae</taxon>
        <taxon>Microlunatus</taxon>
    </lineage>
</organism>
<comment type="caution">
    <text evidence="2">The sequence shown here is derived from an EMBL/GenBank/DDBJ whole genome shotgun (WGS) entry which is preliminary data.</text>
</comment>
<dbReference type="InterPro" id="IPR012338">
    <property type="entry name" value="Beta-lactam/transpept-like"/>
</dbReference>
<name>A0A7W3ITI8_9ACTN</name>